<reference evidence="1" key="1">
    <citation type="submission" date="2023-06" db="EMBL/GenBank/DDBJ databases">
        <authorList>
            <person name="Kurt Z."/>
        </authorList>
    </citation>
    <scope>NUCLEOTIDE SEQUENCE</scope>
</reference>
<comment type="caution">
    <text evidence="1">The sequence shown here is derived from an EMBL/GenBank/DDBJ whole genome shotgun (WGS) entry which is preliminary data.</text>
</comment>
<evidence type="ECO:0000313" key="3">
    <source>
        <dbReference type="Proteomes" id="UP001642409"/>
    </source>
</evidence>
<dbReference type="Proteomes" id="UP001642409">
    <property type="component" value="Unassembled WGS sequence"/>
</dbReference>
<organism evidence="1">
    <name type="scientific">Hexamita inflata</name>
    <dbReference type="NCBI Taxonomy" id="28002"/>
    <lineage>
        <taxon>Eukaryota</taxon>
        <taxon>Metamonada</taxon>
        <taxon>Diplomonadida</taxon>
        <taxon>Hexamitidae</taxon>
        <taxon>Hexamitinae</taxon>
        <taxon>Hexamita</taxon>
    </lineage>
</organism>
<keyword evidence="3" id="KW-1185">Reference proteome</keyword>
<dbReference type="EMBL" id="CATOUU010000716">
    <property type="protein sequence ID" value="CAI9943516.1"/>
    <property type="molecule type" value="Genomic_DNA"/>
</dbReference>
<proteinExistence type="predicted"/>
<reference evidence="2 3" key="2">
    <citation type="submission" date="2024-07" db="EMBL/GenBank/DDBJ databases">
        <authorList>
            <person name="Akdeniz Z."/>
        </authorList>
    </citation>
    <scope>NUCLEOTIDE SEQUENCE [LARGE SCALE GENOMIC DNA]</scope>
</reference>
<accession>A0AA86PPV7</accession>
<name>A0AA86PPV7_9EUKA</name>
<dbReference type="EMBL" id="CAXDID020000150">
    <property type="protein sequence ID" value="CAL6041415.1"/>
    <property type="molecule type" value="Genomic_DNA"/>
</dbReference>
<sequence>MIDTISIDRRQSITDVSPKRCTLEQGLFVSENILNKSGINLLQRFKHFSVSRFTSKNFKPINTNFISIIHSSSKTSLNVNTIYNEAQRRVWWDVAGLLGSVPAQISQFK</sequence>
<dbReference type="AlphaFoldDB" id="A0AA86PPV7"/>
<evidence type="ECO:0000313" key="1">
    <source>
        <dbReference type="EMBL" id="CAI9943516.1"/>
    </source>
</evidence>
<gene>
    <name evidence="1" type="ORF">HINF_LOCUS31161</name>
    <name evidence="2" type="ORF">HINF_LOCUS39068</name>
</gene>
<protein>
    <submittedName>
        <fullName evidence="2">Hypothetical_protein</fullName>
    </submittedName>
</protein>
<evidence type="ECO:0000313" key="2">
    <source>
        <dbReference type="EMBL" id="CAL6041415.1"/>
    </source>
</evidence>